<evidence type="ECO:0000256" key="2">
    <source>
        <dbReference type="ARBA" id="ARBA00022448"/>
    </source>
</evidence>
<name>A0AAN1QQS3_SYNEL</name>
<dbReference type="Pfam" id="PF00005">
    <property type="entry name" value="ABC_tran"/>
    <property type="match status" value="1"/>
</dbReference>
<keyword evidence="6 12" id="KW-0067">ATP-binding</keyword>
<feature type="transmembrane region" description="Helical" evidence="9">
    <location>
        <begin position="180"/>
        <end position="197"/>
    </location>
</feature>
<proteinExistence type="predicted"/>
<dbReference type="PANTHER" id="PTHR24221">
    <property type="entry name" value="ATP-BINDING CASSETTE SUB-FAMILY B"/>
    <property type="match status" value="1"/>
</dbReference>
<dbReference type="SUPFAM" id="SSF52540">
    <property type="entry name" value="P-loop containing nucleoside triphosphate hydrolases"/>
    <property type="match status" value="1"/>
</dbReference>
<keyword evidence="2" id="KW-0813">Transport</keyword>
<dbReference type="GO" id="GO:0140359">
    <property type="term" value="F:ABC-type transporter activity"/>
    <property type="evidence" value="ECO:0007669"/>
    <property type="project" value="InterPro"/>
</dbReference>
<dbReference type="PROSITE" id="PS50929">
    <property type="entry name" value="ABC_TM1F"/>
    <property type="match status" value="1"/>
</dbReference>
<evidence type="ECO:0000259" key="11">
    <source>
        <dbReference type="PROSITE" id="PS50929"/>
    </source>
</evidence>
<evidence type="ECO:0000256" key="8">
    <source>
        <dbReference type="ARBA" id="ARBA00023136"/>
    </source>
</evidence>
<evidence type="ECO:0000256" key="4">
    <source>
        <dbReference type="ARBA" id="ARBA00022692"/>
    </source>
</evidence>
<organism evidence="12 13">
    <name type="scientific">Synechococcus elongatus PCC 11801</name>
    <dbReference type="NCBI Taxonomy" id="2219813"/>
    <lineage>
        <taxon>Bacteria</taxon>
        <taxon>Bacillati</taxon>
        <taxon>Cyanobacteriota</taxon>
        <taxon>Cyanophyceae</taxon>
        <taxon>Synechococcales</taxon>
        <taxon>Synechococcaceae</taxon>
        <taxon>Synechococcus</taxon>
    </lineage>
</organism>
<dbReference type="GO" id="GO:0016887">
    <property type="term" value="F:ATP hydrolysis activity"/>
    <property type="evidence" value="ECO:0007669"/>
    <property type="project" value="InterPro"/>
</dbReference>
<dbReference type="GO" id="GO:0034040">
    <property type="term" value="F:ATPase-coupled lipid transmembrane transporter activity"/>
    <property type="evidence" value="ECO:0007669"/>
    <property type="project" value="TreeGrafter"/>
</dbReference>
<evidence type="ECO:0000256" key="9">
    <source>
        <dbReference type="SAM" id="Phobius"/>
    </source>
</evidence>
<evidence type="ECO:0000256" key="3">
    <source>
        <dbReference type="ARBA" id="ARBA00022475"/>
    </source>
</evidence>
<accession>A0AAN1QQS3</accession>
<dbReference type="PROSITE" id="PS00211">
    <property type="entry name" value="ABC_TRANSPORTER_1"/>
    <property type="match status" value="1"/>
</dbReference>
<dbReference type="InterPro" id="IPR039421">
    <property type="entry name" value="Type_1_exporter"/>
</dbReference>
<evidence type="ECO:0000313" key="12">
    <source>
        <dbReference type="EMBL" id="AZB73702.2"/>
    </source>
</evidence>
<dbReference type="PANTHER" id="PTHR24221:SF654">
    <property type="entry name" value="ATP-BINDING CASSETTE SUB-FAMILY B MEMBER 6"/>
    <property type="match status" value="1"/>
</dbReference>
<dbReference type="AlphaFoldDB" id="A0AAN1QQS3"/>
<dbReference type="InterPro" id="IPR027417">
    <property type="entry name" value="P-loop_NTPase"/>
</dbReference>
<keyword evidence="3" id="KW-1003">Cell membrane</keyword>
<dbReference type="Pfam" id="PF00664">
    <property type="entry name" value="ABC_membrane"/>
    <property type="match status" value="1"/>
</dbReference>
<keyword evidence="4 9" id="KW-0812">Transmembrane</keyword>
<protein>
    <submittedName>
        <fullName evidence="12">ABC transporter ATP-binding protein</fullName>
    </submittedName>
</protein>
<dbReference type="Gene3D" id="3.40.50.300">
    <property type="entry name" value="P-loop containing nucleotide triphosphate hydrolases"/>
    <property type="match status" value="1"/>
</dbReference>
<sequence>MNDLFRLWSHLSPRRRRQLILLQLLILGSSLAELSSLGSILPFLTALAQPAQLLQYRWLQPIAQQLGIDSPSKLIPWVTGVFVATVLLSNGLQLLTLNVRVRLAYRIGSDLSRAVFRGILYQPYPFHVRHNSSSLIAEITHDVNGVVASVIQPLLQLNASAVVIAALLTGLLILTPELTIAAALILGSTYSAVYWLNRQRLLRFSRLKSENSRLVLKILQESLGGIRDVLLDGSQGLFEDLYRRFDYNYRRSQEARMLIAESPRFVITAIAIVSIALMAQILASQERGFAEALPILGGFALGSYRLLSPLQQGFAAIATIRSDAVALGAVLTALDRPVQSPSTAIAPLPLTLERSLQFESVRFRYGETGPWILDQLDLMIPARSTVAFVGSTGSGKSTTADLILGLLQPVEGTIWIDDQPLQSPETIRAWQQAIAHVPQSIFLADGTIAENIAFGIPPSRIDRDRVRQAAQWAQIAEFIEALPKGYDEAIGERGVRLSGGQRQRIGIARALYRRASILVLDEATSALDNATETAVMAALQELSRDLTVILIAHRLSTVERCDRIFEFSQGKVVASGTYAELLERSPSFRRLAQQETCPTD</sequence>
<evidence type="ECO:0000256" key="6">
    <source>
        <dbReference type="ARBA" id="ARBA00022840"/>
    </source>
</evidence>
<reference evidence="12 13" key="1">
    <citation type="journal article" date="2018" name="Sci. Rep.">
        <title>Genome Features and Biochemical Characteristics of a Robust, Fast Growing and Naturally Transformable Cyanobacterium Synechococcus elongatus PCC 11801 Isolated from India.</title>
        <authorList>
            <person name="Jaiswal D."/>
            <person name="Sengupta A."/>
            <person name="Sohoni S."/>
            <person name="Sengupta S."/>
            <person name="Phadnavis A.G."/>
            <person name="Pakrasi H.B."/>
            <person name="Wangikar P.P."/>
        </authorList>
    </citation>
    <scope>NUCLEOTIDE SEQUENCE [LARGE SCALE GENOMIC DNA]</scope>
    <source>
        <strain evidence="12 13">PCC 11801</strain>
    </source>
</reference>
<dbReference type="PROSITE" id="PS50893">
    <property type="entry name" value="ABC_TRANSPORTER_2"/>
    <property type="match status" value="1"/>
</dbReference>
<feature type="domain" description="ABC transmembrane type-1" evidence="11">
    <location>
        <begin position="43"/>
        <end position="322"/>
    </location>
</feature>
<dbReference type="RefSeq" id="WP_208673146.1">
    <property type="nucleotide sequence ID" value="NZ_CP030139.2"/>
</dbReference>
<dbReference type="InterPro" id="IPR036640">
    <property type="entry name" value="ABC1_TM_sf"/>
</dbReference>
<evidence type="ECO:0000313" key="13">
    <source>
        <dbReference type="Proteomes" id="UP000267249"/>
    </source>
</evidence>
<dbReference type="GO" id="GO:0005524">
    <property type="term" value="F:ATP binding"/>
    <property type="evidence" value="ECO:0007669"/>
    <property type="project" value="UniProtKB-KW"/>
</dbReference>
<gene>
    <name evidence="12" type="ORF">DOP62_09090</name>
</gene>
<dbReference type="InterPro" id="IPR003439">
    <property type="entry name" value="ABC_transporter-like_ATP-bd"/>
</dbReference>
<evidence type="ECO:0000256" key="1">
    <source>
        <dbReference type="ARBA" id="ARBA00004651"/>
    </source>
</evidence>
<evidence type="ECO:0000259" key="10">
    <source>
        <dbReference type="PROSITE" id="PS50893"/>
    </source>
</evidence>
<keyword evidence="8 9" id="KW-0472">Membrane</keyword>
<dbReference type="InterPro" id="IPR011527">
    <property type="entry name" value="ABC1_TM_dom"/>
</dbReference>
<dbReference type="InterPro" id="IPR003593">
    <property type="entry name" value="AAA+_ATPase"/>
</dbReference>
<dbReference type="SUPFAM" id="SSF90123">
    <property type="entry name" value="ABC transporter transmembrane region"/>
    <property type="match status" value="1"/>
</dbReference>
<feature type="transmembrane region" description="Helical" evidence="9">
    <location>
        <begin position="74"/>
        <end position="97"/>
    </location>
</feature>
<feature type="transmembrane region" description="Helical" evidence="9">
    <location>
        <begin position="154"/>
        <end position="174"/>
    </location>
</feature>
<dbReference type="Proteomes" id="UP000267249">
    <property type="component" value="Chromosome"/>
</dbReference>
<dbReference type="InterPro" id="IPR017871">
    <property type="entry name" value="ABC_transporter-like_CS"/>
</dbReference>
<dbReference type="FunFam" id="3.40.50.300:FF:000221">
    <property type="entry name" value="Multidrug ABC transporter ATP-binding protein"/>
    <property type="match status" value="1"/>
</dbReference>
<evidence type="ECO:0000256" key="5">
    <source>
        <dbReference type="ARBA" id="ARBA00022741"/>
    </source>
</evidence>
<keyword evidence="7 9" id="KW-1133">Transmembrane helix</keyword>
<dbReference type="GO" id="GO:0005886">
    <property type="term" value="C:plasma membrane"/>
    <property type="evidence" value="ECO:0007669"/>
    <property type="project" value="UniProtKB-SubCell"/>
</dbReference>
<comment type="subcellular location">
    <subcellularLocation>
        <location evidence="1">Cell membrane</location>
        <topology evidence="1">Multi-pass membrane protein</topology>
    </subcellularLocation>
</comment>
<keyword evidence="5" id="KW-0547">Nucleotide-binding</keyword>
<dbReference type="Gene3D" id="1.20.1560.10">
    <property type="entry name" value="ABC transporter type 1, transmembrane domain"/>
    <property type="match status" value="1"/>
</dbReference>
<dbReference type="EMBL" id="CP030139">
    <property type="protein sequence ID" value="AZB73702.2"/>
    <property type="molecule type" value="Genomic_DNA"/>
</dbReference>
<feature type="domain" description="ABC transporter" evidence="10">
    <location>
        <begin position="356"/>
        <end position="594"/>
    </location>
</feature>
<dbReference type="SMART" id="SM00382">
    <property type="entry name" value="AAA"/>
    <property type="match status" value="1"/>
</dbReference>
<evidence type="ECO:0000256" key="7">
    <source>
        <dbReference type="ARBA" id="ARBA00022989"/>
    </source>
</evidence>
<feature type="transmembrane region" description="Helical" evidence="9">
    <location>
        <begin position="265"/>
        <end position="283"/>
    </location>
</feature>